<dbReference type="GO" id="GO:0006777">
    <property type="term" value="P:Mo-molybdopterin cofactor biosynthetic process"/>
    <property type="evidence" value="ECO:0007669"/>
    <property type="project" value="UniProtKB-UniRule"/>
</dbReference>
<evidence type="ECO:0000256" key="3">
    <source>
        <dbReference type="ARBA" id="ARBA00022691"/>
    </source>
</evidence>
<dbReference type="PROSITE" id="PS01305">
    <property type="entry name" value="MOAA_NIFB_PQQE"/>
    <property type="match status" value="1"/>
</dbReference>
<keyword evidence="5 12" id="KW-0547">Nucleotide-binding</keyword>
<keyword evidence="4 12" id="KW-0479">Metal-binding</keyword>
<dbReference type="InterPro" id="IPR013785">
    <property type="entry name" value="Aldolase_TIM"/>
</dbReference>
<comment type="subunit">
    <text evidence="12">Monomer and homodimer.</text>
</comment>
<dbReference type="Pfam" id="PF04055">
    <property type="entry name" value="Radical_SAM"/>
    <property type="match status" value="1"/>
</dbReference>
<evidence type="ECO:0000256" key="10">
    <source>
        <dbReference type="ARBA" id="ARBA00023239"/>
    </source>
</evidence>
<name>A0A1V0UR68_9BACL</name>
<evidence type="ECO:0000256" key="6">
    <source>
        <dbReference type="ARBA" id="ARBA00023004"/>
    </source>
</evidence>
<feature type="binding site" evidence="12">
    <location>
        <position position="106"/>
    </location>
    <ligand>
        <name>GTP</name>
        <dbReference type="ChEBI" id="CHEBI:37565"/>
    </ligand>
</feature>
<reference evidence="14 15" key="1">
    <citation type="submission" date="2017-03" db="EMBL/GenBank/DDBJ databases">
        <title>Paenibacillus larvae genome sequencing.</title>
        <authorList>
            <person name="Dingman D.W."/>
        </authorList>
    </citation>
    <scope>NUCLEOTIDE SEQUENCE [LARGE SCALE GENOMIC DNA]</scope>
    <source>
        <strain evidence="14 15">SAG 10367</strain>
    </source>
</reference>
<evidence type="ECO:0000256" key="1">
    <source>
        <dbReference type="ARBA" id="ARBA00012167"/>
    </source>
</evidence>
<feature type="binding site" evidence="12">
    <location>
        <position position="79"/>
    </location>
    <ligand>
        <name>S-adenosyl-L-methionine</name>
        <dbReference type="ChEBI" id="CHEBI:59789"/>
    </ligand>
</feature>
<dbReference type="SMART" id="SM00729">
    <property type="entry name" value="Elp3"/>
    <property type="match status" value="1"/>
</dbReference>
<dbReference type="InterPro" id="IPR006638">
    <property type="entry name" value="Elp3/MiaA/NifB-like_rSAM"/>
</dbReference>
<dbReference type="InterPro" id="IPR050105">
    <property type="entry name" value="MoCo_biosynth_MoaA/MoaC"/>
</dbReference>
<feature type="binding site" evidence="12">
    <location>
        <position position="201"/>
    </location>
    <ligand>
        <name>S-adenosyl-L-methionine</name>
        <dbReference type="ChEBI" id="CHEBI:59789"/>
    </ligand>
</feature>
<feature type="binding site" evidence="12">
    <location>
        <position position="38"/>
    </location>
    <ligand>
        <name>S-adenosyl-L-methionine</name>
        <dbReference type="ChEBI" id="CHEBI:59789"/>
    </ligand>
</feature>
<gene>
    <name evidence="12" type="primary">moaA</name>
    <name evidence="14" type="ORF">B7C51_07235</name>
</gene>
<dbReference type="EMBL" id="CP020557">
    <property type="protein sequence ID" value="ARF67674.1"/>
    <property type="molecule type" value="Genomic_DNA"/>
</dbReference>
<feature type="binding site" evidence="12">
    <location>
        <position position="283"/>
    </location>
    <ligand>
        <name>[4Fe-4S] cluster</name>
        <dbReference type="ChEBI" id="CHEBI:49883"/>
        <label>2</label>
        <note>4Fe-4S-substrate</note>
    </ligand>
</feature>
<evidence type="ECO:0000259" key="13">
    <source>
        <dbReference type="PROSITE" id="PS51918"/>
    </source>
</evidence>
<dbReference type="GO" id="GO:0061799">
    <property type="term" value="F:cyclic pyranopterin monophosphate synthase activity"/>
    <property type="evidence" value="ECO:0007669"/>
    <property type="project" value="TreeGrafter"/>
</dbReference>
<dbReference type="InterPro" id="IPR000385">
    <property type="entry name" value="MoaA_NifB_PqqE_Fe-S-bd_CS"/>
</dbReference>
<feature type="binding site" evidence="12">
    <location>
        <position position="167"/>
    </location>
    <ligand>
        <name>GTP</name>
        <dbReference type="ChEBI" id="CHEBI:37565"/>
    </ligand>
</feature>
<comment type="cofactor">
    <cofactor evidence="12">
        <name>[4Fe-4S] cluster</name>
        <dbReference type="ChEBI" id="CHEBI:49883"/>
    </cofactor>
    <text evidence="12">Binds 2 [4Fe-4S] clusters. Binds 1 [4Fe-4S] cluster coordinated with 3 cysteines and an exchangeable S-adenosyl-L-methionine and 1 [4Fe-4S] cluster coordinated with 3 cysteines and the GTP-derived substrate.</text>
</comment>
<evidence type="ECO:0000256" key="11">
    <source>
        <dbReference type="ARBA" id="ARBA00048697"/>
    </source>
</evidence>
<feature type="binding site" evidence="12">
    <location>
        <position position="25"/>
    </location>
    <ligand>
        <name>GTP</name>
        <dbReference type="ChEBI" id="CHEBI:37565"/>
    </ligand>
</feature>
<feature type="binding site" evidence="12">
    <location>
        <position position="130"/>
    </location>
    <ligand>
        <name>S-adenosyl-L-methionine</name>
        <dbReference type="ChEBI" id="CHEBI:59789"/>
    </ligand>
</feature>
<evidence type="ECO:0000256" key="2">
    <source>
        <dbReference type="ARBA" id="ARBA00022485"/>
    </source>
</evidence>
<dbReference type="SFLD" id="SFLDG01383">
    <property type="entry name" value="cyclic_pyranopterin_phosphate"/>
    <property type="match status" value="1"/>
</dbReference>
<dbReference type="HAMAP" id="MF_01225_B">
    <property type="entry name" value="MoaA_B"/>
    <property type="match status" value="1"/>
</dbReference>
<dbReference type="GO" id="GO:0005525">
    <property type="term" value="F:GTP binding"/>
    <property type="evidence" value="ECO:0007669"/>
    <property type="project" value="UniProtKB-UniRule"/>
</dbReference>
<evidence type="ECO:0000256" key="4">
    <source>
        <dbReference type="ARBA" id="ARBA00022723"/>
    </source>
</evidence>
<keyword evidence="7 12" id="KW-0411">Iron-sulfur</keyword>
<evidence type="ECO:0000313" key="15">
    <source>
        <dbReference type="Proteomes" id="UP000192727"/>
    </source>
</evidence>
<dbReference type="NCBIfam" id="TIGR02666">
    <property type="entry name" value="moaA"/>
    <property type="match status" value="1"/>
</dbReference>
<dbReference type="SFLD" id="SFLDG01386">
    <property type="entry name" value="main_SPASM_domain-containing"/>
    <property type="match status" value="1"/>
</dbReference>
<comment type="pathway">
    <text evidence="12">Cofactor biosynthesis; molybdopterin biosynthesis.</text>
</comment>
<keyword evidence="10 12" id="KW-0456">Lyase</keyword>
<dbReference type="SFLD" id="SFLDS00029">
    <property type="entry name" value="Radical_SAM"/>
    <property type="match status" value="1"/>
</dbReference>
<dbReference type="Proteomes" id="UP000192727">
    <property type="component" value="Chromosome"/>
</dbReference>
<dbReference type="InterPro" id="IPR058240">
    <property type="entry name" value="rSAM_sf"/>
</dbReference>
<keyword evidence="9 12" id="KW-0501">Molybdenum cofactor biosynthesis</keyword>
<feature type="binding site" evidence="12">
    <location>
        <position position="269"/>
    </location>
    <ligand>
        <name>[4Fe-4S] cluster</name>
        <dbReference type="ChEBI" id="CHEBI:49883"/>
        <label>2</label>
        <note>4Fe-4S-substrate</note>
    </ligand>
</feature>
<organism evidence="14 15">
    <name type="scientific">Paenibacillus larvae subsp. pulvifaciens</name>
    <dbReference type="NCBI Taxonomy" id="1477"/>
    <lineage>
        <taxon>Bacteria</taxon>
        <taxon>Bacillati</taxon>
        <taxon>Bacillota</taxon>
        <taxon>Bacilli</taxon>
        <taxon>Bacillales</taxon>
        <taxon>Paenibacillaceae</taxon>
        <taxon>Paenibacillus</taxon>
    </lineage>
</organism>
<comment type="function">
    <text evidence="12">Catalyzes the cyclization of GTP to (8S)-3',8-cyclo-7,8-dihydroguanosine 5'-triphosphate.</text>
</comment>
<evidence type="ECO:0000256" key="8">
    <source>
        <dbReference type="ARBA" id="ARBA00023134"/>
    </source>
</evidence>
<dbReference type="NCBIfam" id="NF001199">
    <property type="entry name" value="PRK00164.2-1"/>
    <property type="match status" value="1"/>
</dbReference>
<proteinExistence type="inferred from homology"/>
<dbReference type="AlphaFoldDB" id="A0A1V0UR68"/>
<dbReference type="GO" id="GO:0051539">
    <property type="term" value="F:4 iron, 4 sulfur cluster binding"/>
    <property type="evidence" value="ECO:0007669"/>
    <property type="project" value="UniProtKB-UniRule"/>
</dbReference>
<dbReference type="InterPro" id="IPR040064">
    <property type="entry name" value="MoaA-like"/>
</dbReference>
<dbReference type="EC" id="4.1.99.22" evidence="1 12"/>
<dbReference type="Gene3D" id="3.20.20.70">
    <property type="entry name" value="Aldolase class I"/>
    <property type="match status" value="1"/>
</dbReference>
<dbReference type="CDD" id="cd21117">
    <property type="entry name" value="Twitch_MoaA"/>
    <property type="match status" value="1"/>
</dbReference>
<comment type="similarity">
    <text evidence="12">Belongs to the radical SAM superfamily. MoaA family.</text>
</comment>
<evidence type="ECO:0000256" key="12">
    <source>
        <dbReference type="HAMAP-Rule" id="MF_01225"/>
    </source>
</evidence>
<comment type="catalytic activity">
    <reaction evidence="11 12">
        <text>GTP + AH2 + S-adenosyl-L-methionine = (8S)-3',8-cyclo-7,8-dihydroguanosine 5'-triphosphate + 5'-deoxyadenosine + L-methionine + A + H(+)</text>
        <dbReference type="Rhea" id="RHEA:49576"/>
        <dbReference type="ChEBI" id="CHEBI:13193"/>
        <dbReference type="ChEBI" id="CHEBI:15378"/>
        <dbReference type="ChEBI" id="CHEBI:17319"/>
        <dbReference type="ChEBI" id="CHEBI:17499"/>
        <dbReference type="ChEBI" id="CHEBI:37565"/>
        <dbReference type="ChEBI" id="CHEBI:57844"/>
        <dbReference type="ChEBI" id="CHEBI:59789"/>
        <dbReference type="ChEBI" id="CHEBI:131766"/>
        <dbReference type="EC" id="4.1.99.22"/>
    </reaction>
</comment>
<feature type="binding site" evidence="12">
    <location>
        <position position="39"/>
    </location>
    <ligand>
        <name>[4Fe-4S] cluster</name>
        <dbReference type="ChEBI" id="CHEBI:49883"/>
        <label>1</label>
        <note>4Fe-4S-S-AdoMet</note>
    </ligand>
</feature>
<dbReference type="SUPFAM" id="SSF102114">
    <property type="entry name" value="Radical SAM enzymes"/>
    <property type="match status" value="1"/>
</dbReference>
<keyword evidence="8 12" id="KW-0342">GTP-binding</keyword>
<evidence type="ECO:0000256" key="9">
    <source>
        <dbReference type="ARBA" id="ARBA00023150"/>
    </source>
</evidence>
<dbReference type="GO" id="GO:0061798">
    <property type="term" value="F:GTP 3',8'-cyclase activity"/>
    <property type="evidence" value="ECO:0007669"/>
    <property type="project" value="UniProtKB-UniRule"/>
</dbReference>
<dbReference type="InterPro" id="IPR010505">
    <property type="entry name" value="MoaA_twitch"/>
</dbReference>
<keyword evidence="3 12" id="KW-0949">S-adenosyl-L-methionine</keyword>
<dbReference type="InterPro" id="IPR013483">
    <property type="entry name" value="MoaA"/>
</dbReference>
<accession>A0A1V0UR68</accession>
<dbReference type="Pfam" id="PF06463">
    <property type="entry name" value="Mob_synth_C"/>
    <property type="match status" value="1"/>
</dbReference>
<protein>
    <recommendedName>
        <fullName evidence="1 12">GTP 3',8-cyclase</fullName>
        <ecNumber evidence="1 12">4.1.99.22</ecNumber>
    </recommendedName>
    <alternativeName>
        <fullName evidence="12">Molybdenum cofactor biosynthesis protein A</fullName>
    </alternativeName>
</protein>
<dbReference type="GO" id="GO:0046872">
    <property type="term" value="F:metal ion binding"/>
    <property type="evidence" value="ECO:0007669"/>
    <property type="project" value="UniProtKB-KW"/>
</dbReference>
<dbReference type="PANTHER" id="PTHR22960">
    <property type="entry name" value="MOLYBDOPTERIN COFACTOR SYNTHESIS PROTEIN A"/>
    <property type="match status" value="1"/>
</dbReference>
<dbReference type="InterPro" id="IPR007197">
    <property type="entry name" value="rSAM"/>
</dbReference>
<feature type="binding site" evidence="12">
    <location>
        <position position="32"/>
    </location>
    <ligand>
        <name>[4Fe-4S] cluster</name>
        <dbReference type="ChEBI" id="CHEBI:49883"/>
        <label>1</label>
        <note>4Fe-4S-S-AdoMet</note>
    </ligand>
</feature>
<evidence type="ECO:0000256" key="5">
    <source>
        <dbReference type="ARBA" id="ARBA00022741"/>
    </source>
</evidence>
<sequence>MTGTGGTSVQNVLIDRYGRVHDYLRISVTDRCNLRCVYCMPEEGMEFEPDNHLLTFNEITTVVRVLARLGVRKLRLTGGEPLVRKHIEDLVNRLSSIPGIEDIALTTNGMFLAPKAEQLKAAGLTRINISLDSLKEDRFAFITRGGKLKKVLEGLNASAKVGFNPIKLNVVLMKGINDDEIVDFIELSRDHPIQVRFIEYMPIGHDDQEWRGRYVSLARVMEECSKQGWEVQEVKGIVGNGPSQNFRIHGAAGTFGLIHPVSDHFCESCNRLRLTADGNIKPCLYWSDEFNVRPYIGDEKAIMDLFFRALDLKPQSHEMAQALLGEKQSHQPTLRRMSQIGG</sequence>
<evidence type="ECO:0000313" key="14">
    <source>
        <dbReference type="EMBL" id="ARF67674.1"/>
    </source>
</evidence>
<feature type="binding site" evidence="12">
    <location>
        <position position="266"/>
    </location>
    <ligand>
        <name>[4Fe-4S] cluster</name>
        <dbReference type="ChEBI" id="CHEBI:49883"/>
        <label>2</label>
        <note>4Fe-4S-substrate</note>
    </ligand>
</feature>
<dbReference type="PANTHER" id="PTHR22960:SF0">
    <property type="entry name" value="MOLYBDENUM COFACTOR BIOSYNTHESIS PROTEIN 1"/>
    <property type="match status" value="1"/>
</dbReference>
<evidence type="ECO:0000256" key="7">
    <source>
        <dbReference type="ARBA" id="ARBA00023014"/>
    </source>
</evidence>
<dbReference type="CDD" id="cd01335">
    <property type="entry name" value="Radical_SAM"/>
    <property type="match status" value="1"/>
</dbReference>
<keyword evidence="6 12" id="KW-0408">Iron</keyword>
<dbReference type="GO" id="GO:1904047">
    <property type="term" value="F:S-adenosyl-L-methionine binding"/>
    <property type="evidence" value="ECO:0007669"/>
    <property type="project" value="UniProtKB-UniRule"/>
</dbReference>
<feature type="binding site" evidence="12">
    <location>
        <position position="36"/>
    </location>
    <ligand>
        <name>[4Fe-4S] cluster</name>
        <dbReference type="ChEBI" id="CHEBI:49883"/>
        <label>1</label>
        <note>4Fe-4S-S-AdoMet</note>
    </ligand>
</feature>
<feature type="domain" description="Radical SAM core" evidence="13">
    <location>
        <begin position="16"/>
        <end position="230"/>
    </location>
</feature>
<feature type="binding site" evidence="12">
    <location>
        <position position="75"/>
    </location>
    <ligand>
        <name>GTP</name>
        <dbReference type="ChEBI" id="CHEBI:37565"/>
    </ligand>
</feature>
<feature type="binding site" evidence="12">
    <location>
        <begin position="271"/>
        <end position="273"/>
    </location>
    <ligand>
        <name>GTP</name>
        <dbReference type="ChEBI" id="CHEBI:37565"/>
    </ligand>
</feature>
<keyword evidence="2 12" id="KW-0004">4Fe-4S</keyword>
<dbReference type="PROSITE" id="PS51918">
    <property type="entry name" value="RADICAL_SAM"/>
    <property type="match status" value="1"/>
</dbReference>
<dbReference type="SFLD" id="SFLDG01067">
    <property type="entry name" value="SPASM/twitch_domain_containing"/>
    <property type="match status" value="1"/>
</dbReference>
<dbReference type="UniPathway" id="UPA00344"/>